<sequence>MLSMADGDHGGKPKICNGAAILHILAMAVKSCPLLTVHEMAMVFAARKLRRIISGEDWQKEKCDFIQSLSKISTLPKTNMTPNSNGGTRPGQIVSVASMRHVDCSHD</sequence>
<proteinExistence type="predicted"/>
<dbReference type="Proteomes" id="UP000242715">
    <property type="component" value="Unassembled WGS sequence"/>
</dbReference>
<dbReference type="AlphaFoldDB" id="A0A2Z6MPF6"/>
<evidence type="ECO:0000313" key="2">
    <source>
        <dbReference type="EMBL" id="GAU25515.1"/>
    </source>
</evidence>
<evidence type="ECO:0000313" key="3">
    <source>
        <dbReference type="Proteomes" id="UP000242715"/>
    </source>
</evidence>
<feature type="transmembrane region" description="Helical" evidence="1">
    <location>
        <begin position="20"/>
        <end position="45"/>
    </location>
</feature>
<keyword evidence="1" id="KW-0812">Transmembrane</keyword>
<protein>
    <submittedName>
        <fullName evidence="2">Uncharacterized protein</fullName>
    </submittedName>
</protein>
<organism evidence="2 3">
    <name type="scientific">Trifolium subterraneum</name>
    <name type="common">Subterranean clover</name>
    <dbReference type="NCBI Taxonomy" id="3900"/>
    <lineage>
        <taxon>Eukaryota</taxon>
        <taxon>Viridiplantae</taxon>
        <taxon>Streptophyta</taxon>
        <taxon>Embryophyta</taxon>
        <taxon>Tracheophyta</taxon>
        <taxon>Spermatophyta</taxon>
        <taxon>Magnoliopsida</taxon>
        <taxon>eudicotyledons</taxon>
        <taxon>Gunneridae</taxon>
        <taxon>Pentapetalae</taxon>
        <taxon>rosids</taxon>
        <taxon>fabids</taxon>
        <taxon>Fabales</taxon>
        <taxon>Fabaceae</taxon>
        <taxon>Papilionoideae</taxon>
        <taxon>50 kb inversion clade</taxon>
        <taxon>NPAAA clade</taxon>
        <taxon>Hologalegina</taxon>
        <taxon>IRL clade</taxon>
        <taxon>Trifolieae</taxon>
        <taxon>Trifolium</taxon>
    </lineage>
</organism>
<dbReference type="OrthoDB" id="995365at2759"/>
<evidence type="ECO:0000256" key="1">
    <source>
        <dbReference type="SAM" id="Phobius"/>
    </source>
</evidence>
<reference evidence="3" key="1">
    <citation type="journal article" date="2017" name="Front. Plant Sci.">
        <title>Climate Clever Clovers: New Paradigm to Reduce the Environmental Footprint of Ruminants by Breeding Low Methanogenic Forages Utilizing Haplotype Variation.</title>
        <authorList>
            <person name="Kaur P."/>
            <person name="Appels R."/>
            <person name="Bayer P.E."/>
            <person name="Keeble-Gagnere G."/>
            <person name="Wang J."/>
            <person name="Hirakawa H."/>
            <person name="Shirasawa K."/>
            <person name="Vercoe P."/>
            <person name="Stefanova K."/>
            <person name="Durmic Z."/>
            <person name="Nichols P."/>
            <person name="Revell C."/>
            <person name="Isobe S.N."/>
            <person name="Edwards D."/>
            <person name="Erskine W."/>
        </authorList>
    </citation>
    <scope>NUCLEOTIDE SEQUENCE [LARGE SCALE GENOMIC DNA]</scope>
    <source>
        <strain evidence="3">cv. Daliak</strain>
    </source>
</reference>
<keyword evidence="1" id="KW-0472">Membrane</keyword>
<accession>A0A2Z6MPF6</accession>
<name>A0A2Z6MPF6_TRISU</name>
<gene>
    <name evidence="2" type="ORF">TSUD_280000</name>
</gene>
<keyword evidence="3" id="KW-1185">Reference proteome</keyword>
<dbReference type="EMBL" id="DF973313">
    <property type="protein sequence ID" value="GAU25515.1"/>
    <property type="molecule type" value="Genomic_DNA"/>
</dbReference>
<keyword evidence="1" id="KW-1133">Transmembrane helix</keyword>